<gene>
    <name evidence="1" type="ORF">Aconfl_09480</name>
</gene>
<comment type="caution">
    <text evidence="1">The sequence shown here is derived from an EMBL/GenBank/DDBJ whole genome shotgun (WGS) entry which is preliminary data.</text>
</comment>
<organism evidence="1 2">
    <name type="scientific">Algoriphagus confluentis</name>
    <dbReference type="NCBI Taxonomy" id="1697556"/>
    <lineage>
        <taxon>Bacteria</taxon>
        <taxon>Pseudomonadati</taxon>
        <taxon>Bacteroidota</taxon>
        <taxon>Cytophagia</taxon>
        <taxon>Cytophagales</taxon>
        <taxon>Cyclobacteriaceae</taxon>
        <taxon>Algoriphagus</taxon>
    </lineage>
</organism>
<proteinExistence type="predicted"/>
<evidence type="ECO:0000313" key="2">
    <source>
        <dbReference type="Proteomes" id="UP001338309"/>
    </source>
</evidence>
<protein>
    <submittedName>
        <fullName evidence="1">Uncharacterized protein</fullName>
    </submittedName>
</protein>
<evidence type="ECO:0000313" key="1">
    <source>
        <dbReference type="EMBL" id="GMQ28305.1"/>
    </source>
</evidence>
<name>A0ABQ6PM57_9BACT</name>
<keyword evidence="2" id="KW-1185">Reference proteome</keyword>
<dbReference type="Proteomes" id="UP001338309">
    <property type="component" value="Unassembled WGS sequence"/>
</dbReference>
<reference evidence="1 2" key="1">
    <citation type="submission" date="2023-08" db="EMBL/GenBank/DDBJ databases">
        <title>Draft genome sequence of Algoriphagus confluentis.</title>
        <authorList>
            <person name="Takatani N."/>
            <person name="Hosokawa M."/>
            <person name="Sawabe T."/>
        </authorList>
    </citation>
    <scope>NUCLEOTIDE SEQUENCE [LARGE SCALE GENOMIC DNA]</scope>
    <source>
        <strain evidence="1 2">NBRC 111222</strain>
    </source>
</reference>
<dbReference type="EMBL" id="BTPD01000002">
    <property type="protein sequence ID" value="GMQ28305.1"/>
    <property type="molecule type" value="Genomic_DNA"/>
</dbReference>
<sequence length="92" mass="10395">MFFYVTNGVKKNSCTDSLEPESLRISATKSPRWRILTAQILKLDGDQKGYLAIVGLFGYQIRENLCLFLCKSVGNFFLKTIESLFVPSSFCS</sequence>
<accession>A0ABQ6PM57</accession>